<evidence type="ECO:0000256" key="1">
    <source>
        <dbReference type="SAM" id="MobiDB-lite"/>
    </source>
</evidence>
<keyword evidence="3" id="KW-1185">Reference proteome</keyword>
<feature type="non-terminal residue" evidence="2">
    <location>
        <position position="1"/>
    </location>
</feature>
<organism evidence="2 3">
    <name type="scientific">Brassica napus</name>
    <name type="common">Rape</name>
    <dbReference type="NCBI Taxonomy" id="3708"/>
    <lineage>
        <taxon>Eukaryota</taxon>
        <taxon>Viridiplantae</taxon>
        <taxon>Streptophyta</taxon>
        <taxon>Embryophyta</taxon>
        <taxon>Tracheophyta</taxon>
        <taxon>Spermatophyta</taxon>
        <taxon>Magnoliopsida</taxon>
        <taxon>eudicotyledons</taxon>
        <taxon>Gunneridae</taxon>
        <taxon>Pentapetalae</taxon>
        <taxon>rosids</taxon>
        <taxon>malvids</taxon>
        <taxon>Brassicales</taxon>
        <taxon>Brassicaceae</taxon>
        <taxon>Brassiceae</taxon>
        <taxon>Brassica</taxon>
    </lineage>
</organism>
<evidence type="ECO:0000313" key="2">
    <source>
        <dbReference type="EMBL" id="KAH0910863.1"/>
    </source>
</evidence>
<dbReference type="EMBL" id="JAGKQM010000009">
    <property type="protein sequence ID" value="KAH0910863.1"/>
    <property type="molecule type" value="Genomic_DNA"/>
</dbReference>
<gene>
    <name evidence="2" type="ORF">HID58_034184</name>
</gene>
<feature type="region of interest" description="Disordered" evidence="1">
    <location>
        <begin position="260"/>
        <end position="283"/>
    </location>
</feature>
<protein>
    <submittedName>
        <fullName evidence="2">Uncharacterized protein</fullName>
    </submittedName>
</protein>
<feature type="non-terminal residue" evidence="2">
    <location>
        <position position="442"/>
    </location>
</feature>
<feature type="region of interest" description="Disordered" evidence="1">
    <location>
        <begin position="311"/>
        <end position="340"/>
    </location>
</feature>
<dbReference type="Proteomes" id="UP000824890">
    <property type="component" value="Unassembled WGS sequence"/>
</dbReference>
<name>A0ABQ8C1K4_BRANA</name>
<sequence length="442" mass="49328">KQKLYHYDTSVAMGSIKGEWHLGIFGRSQEIEEIRVMMVAQRIWNLPRYGVEIGNLVNHLSDLGGMSTINSQTIFFCYHLMDWNINIRDCFGKVLEIGIWLGSVEEILEIMEILFQIFVKMVTRGFGIVRERQEPREEGEIGVIERGPRNLHKVEKPQLALPEPNGAKLAISGASATGMDVEGELGDSTEIENLVNGLEQAMDLVGNGNAVGDNVAMTLDGSVAIEGRKEELSEGVDDFQALTDEETIKTDEDMRGIAEGEEELGGNGDQDAQVGEEEKKKGARKVLFKKPPGIAMGTSKLRLVQAVLSPRKNGASKSSKRQGGGEGLKQAEEKGPLNPKNSAKPVYAALGYYFFWNKLNVCYAFCIYSRIREIRIERNFVVQWSEFRNKEKRDRLELYRIIGSLLMHNGVGGNQVWSLVSLNHGQTIRSLYGRSFGNLGRE</sequence>
<accession>A0ABQ8C1K4</accession>
<evidence type="ECO:0000313" key="3">
    <source>
        <dbReference type="Proteomes" id="UP000824890"/>
    </source>
</evidence>
<comment type="caution">
    <text evidence="2">The sequence shown here is derived from an EMBL/GenBank/DDBJ whole genome shotgun (WGS) entry which is preliminary data.</text>
</comment>
<proteinExistence type="predicted"/>
<reference evidence="2 3" key="1">
    <citation type="submission" date="2021-05" db="EMBL/GenBank/DDBJ databases">
        <title>Genome Assembly of Synthetic Allotetraploid Brassica napus Reveals Homoeologous Exchanges between Subgenomes.</title>
        <authorList>
            <person name="Davis J.T."/>
        </authorList>
    </citation>
    <scope>NUCLEOTIDE SEQUENCE [LARGE SCALE GENOMIC DNA]</scope>
    <source>
        <strain evidence="3">cv. Da-Ae</strain>
        <tissue evidence="2">Seedling</tissue>
    </source>
</reference>